<dbReference type="EMBL" id="JAHBMH010000073">
    <property type="protein sequence ID" value="KAK1932847.1"/>
    <property type="molecule type" value="Genomic_DNA"/>
</dbReference>
<gene>
    <name evidence="2" type="ORF">X943_001084</name>
</gene>
<feature type="region of interest" description="Disordered" evidence="1">
    <location>
        <begin position="1"/>
        <end position="60"/>
    </location>
</feature>
<protein>
    <recommendedName>
        <fullName evidence="4">Clathrin light chain</fullName>
    </recommendedName>
</protein>
<dbReference type="AlphaFoldDB" id="A0AAD9G6S0"/>
<dbReference type="Proteomes" id="UP001195914">
    <property type="component" value="Unassembled WGS sequence"/>
</dbReference>
<evidence type="ECO:0000313" key="2">
    <source>
        <dbReference type="EMBL" id="KAK1932847.1"/>
    </source>
</evidence>
<proteinExistence type="predicted"/>
<name>A0AAD9G6S0_BABDI</name>
<reference evidence="2" key="2">
    <citation type="submission" date="2021-05" db="EMBL/GenBank/DDBJ databases">
        <authorList>
            <person name="Pain A."/>
        </authorList>
    </citation>
    <scope>NUCLEOTIDE SEQUENCE</scope>
    <source>
        <strain evidence="2">1802A</strain>
    </source>
</reference>
<comment type="caution">
    <text evidence="2">The sequence shown here is derived from an EMBL/GenBank/DDBJ whole genome shotgun (WGS) entry which is preliminary data.</text>
</comment>
<organism evidence="2 3">
    <name type="scientific">Babesia divergens</name>
    <dbReference type="NCBI Taxonomy" id="32595"/>
    <lineage>
        <taxon>Eukaryota</taxon>
        <taxon>Sar</taxon>
        <taxon>Alveolata</taxon>
        <taxon>Apicomplexa</taxon>
        <taxon>Aconoidasida</taxon>
        <taxon>Piroplasmida</taxon>
        <taxon>Babesiidae</taxon>
        <taxon>Babesia</taxon>
    </lineage>
</organism>
<evidence type="ECO:0000313" key="3">
    <source>
        <dbReference type="Proteomes" id="UP001195914"/>
    </source>
</evidence>
<sequence>MDYAPMIQSSTDEGAANRSDVDDIIGLSKEEETSITQHTEESNRNTKGDKQEGAPKNDAMKKWREEIQMNIEAKKNKRLRPYRLKEKIEAKVVNSEDNTGNVVNTSGEEPFNWKKVADMLTKGGYTSNDQNSGPSQKMIDLIFTKAKE</sequence>
<reference evidence="2" key="1">
    <citation type="journal article" date="2014" name="Nucleic Acids Res.">
        <title>The evolutionary dynamics of variant antigen genes in Babesia reveal a history of genomic innovation underlying host-parasite interaction.</title>
        <authorList>
            <person name="Jackson A.P."/>
            <person name="Otto T.D."/>
            <person name="Darby A."/>
            <person name="Ramaprasad A."/>
            <person name="Xia D."/>
            <person name="Echaide I.E."/>
            <person name="Farber M."/>
            <person name="Gahlot S."/>
            <person name="Gamble J."/>
            <person name="Gupta D."/>
            <person name="Gupta Y."/>
            <person name="Jackson L."/>
            <person name="Malandrin L."/>
            <person name="Malas T.B."/>
            <person name="Moussa E."/>
            <person name="Nair M."/>
            <person name="Reid A.J."/>
            <person name="Sanders M."/>
            <person name="Sharma J."/>
            <person name="Tracey A."/>
            <person name="Quail M.A."/>
            <person name="Weir W."/>
            <person name="Wastling J.M."/>
            <person name="Hall N."/>
            <person name="Willadsen P."/>
            <person name="Lingelbach K."/>
            <person name="Shiels B."/>
            <person name="Tait A."/>
            <person name="Berriman M."/>
            <person name="Allred D.R."/>
            <person name="Pain A."/>
        </authorList>
    </citation>
    <scope>NUCLEOTIDE SEQUENCE</scope>
    <source>
        <strain evidence="2">1802A</strain>
    </source>
</reference>
<feature type="compositionally biased region" description="Basic and acidic residues" evidence="1">
    <location>
        <begin position="28"/>
        <end position="60"/>
    </location>
</feature>
<keyword evidence="3" id="KW-1185">Reference proteome</keyword>
<evidence type="ECO:0008006" key="4">
    <source>
        <dbReference type="Google" id="ProtNLM"/>
    </source>
</evidence>
<accession>A0AAD9G6S0</accession>
<evidence type="ECO:0000256" key="1">
    <source>
        <dbReference type="SAM" id="MobiDB-lite"/>
    </source>
</evidence>